<evidence type="ECO:0000256" key="2">
    <source>
        <dbReference type="ARBA" id="ARBA00009370"/>
    </source>
</evidence>
<dbReference type="CDD" id="cd06530">
    <property type="entry name" value="S26_SPase_I"/>
    <property type="match status" value="1"/>
</dbReference>
<comment type="subcellular location">
    <subcellularLocation>
        <location evidence="6">Membrane</location>
        <topology evidence="6">Single-pass type II membrane protein</topology>
    </subcellularLocation>
</comment>
<evidence type="ECO:0000256" key="5">
    <source>
        <dbReference type="PIRSR" id="PIRSR600223-1"/>
    </source>
</evidence>
<dbReference type="InterPro" id="IPR036286">
    <property type="entry name" value="LexA/Signal_pep-like_sf"/>
</dbReference>
<keyword evidence="6" id="KW-0812">Transmembrane</keyword>
<comment type="caution">
    <text evidence="6">Lacks conserved residue(s) required for the propagation of feature annotation.</text>
</comment>
<sequence>MKNIYINILIYIVVTSFFAYIWIKEKELGKKIQNIKDKFSDKIIGKYEVKSPMKKKVIRGTVNWTETIVTAVVLVLVIQHFYVGNFLVPTGSMIPTIEIGDRVFGDMVSYNFRDPKRGEIVVFREPMDNKLLFTKRLIGESGDKVKIGSDKRIYINGKKLTDKKYDRDYFQLGYLGAGEWYIPKKGDTIQIAGEFKPAEGKLSDIGKLNDVQRYLMSRGDVITRALPYAKFIVNGKYETGIIMDFLRDDEIAKKLLSGEKITLKENYYFVLGDNSKTSFDSRWWGLVAEHRFRGRAMFRFWPVNRMGLLK</sequence>
<evidence type="ECO:0000256" key="1">
    <source>
        <dbReference type="ARBA" id="ARBA00000677"/>
    </source>
</evidence>
<dbReference type="PROSITE" id="PS00761">
    <property type="entry name" value="SPASE_I_3"/>
    <property type="match status" value="1"/>
</dbReference>
<evidence type="ECO:0000259" key="7">
    <source>
        <dbReference type="Pfam" id="PF10502"/>
    </source>
</evidence>
<feature type="active site" evidence="5">
    <location>
        <position position="135"/>
    </location>
</feature>
<dbReference type="InterPro" id="IPR019758">
    <property type="entry name" value="Pept_S26A_signal_pept_1_CS"/>
</dbReference>
<evidence type="ECO:0000256" key="6">
    <source>
        <dbReference type="RuleBase" id="RU362042"/>
    </source>
</evidence>
<keyword evidence="6" id="KW-0472">Membrane</keyword>
<dbReference type="PRINTS" id="PR00727">
    <property type="entry name" value="LEADERPTASE"/>
</dbReference>
<dbReference type="GO" id="GO:0004252">
    <property type="term" value="F:serine-type endopeptidase activity"/>
    <property type="evidence" value="ECO:0007669"/>
    <property type="project" value="InterPro"/>
</dbReference>
<dbReference type="GO" id="GO:0016020">
    <property type="term" value="C:membrane"/>
    <property type="evidence" value="ECO:0007669"/>
    <property type="project" value="UniProtKB-SubCell"/>
</dbReference>
<dbReference type="Gene3D" id="2.10.109.10">
    <property type="entry name" value="Umud Fragment, subunit A"/>
    <property type="match status" value="2"/>
</dbReference>
<dbReference type="RefSeq" id="WP_307904692.1">
    <property type="nucleotide sequence ID" value="NZ_AP027059.1"/>
</dbReference>
<keyword evidence="6" id="KW-1133">Transmembrane helix</keyword>
<feature type="transmembrane region" description="Helical" evidence="6">
    <location>
        <begin position="62"/>
        <end position="82"/>
    </location>
</feature>
<name>A0AAU9D844_9FUSO</name>
<evidence type="ECO:0000313" key="9">
    <source>
        <dbReference type="Proteomes" id="UP001321582"/>
    </source>
</evidence>
<dbReference type="SUPFAM" id="SSF51306">
    <property type="entry name" value="LexA/Signal peptidase"/>
    <property type="match status" value="1"/>
</dbReference>
<gene>
    <name evidence="8" type="ORF">HLVA_03150</name>
</gene>
<protein>
    <recommendedName>
        <fullName evidence="3 6">Signal peptidase I</fullName>
        <ecNumber evidence="3 6">3.4.21.89</ecNumber>
    </recommendedName>
</protein>
<dbReference type="PANTHER" id="PTHR43390">
    <property type="entry name" value="SIGNAL PEPTIDASE I"/>
    <property type="match status" value="1"/>
</dbReference>
<dbReference type="NCBIfam" id="TIGR02227">
    <property type="entry name" value="sigpep_I_bact"/>
    <property type="match status" value="1"/>
</dbReference>
<dbReference type="GO" id="GO:0009003">
    <property type="term" value="F:signal peptidase activity"/>
    <property type="evidence" value="ECO:0007669"/>
    <property type="project" value="UniProtKB-EC"/>
</dbReference>
<evidence type="ECO:0000256" key="4">
    <source>
        <dbReference type="ARBA" id="ARBA00022801"/>
    </source>
</evidence>
<dbReference type="EMBL" id="AP027059">
    <property type="protein sequence ID" value="BDU49746.1"/>
    <property type="molecule type" value="Genomic_DNA"/>
</dbReference>
<comment type="similarity">
    <text evidence="2 6">Belongs to the peptidase S26 family.</text>
</comment>
<accession>A0AAU9D844</accession>
<keyword evidence="6" id="KW-0645">Protease</keyword>
<proteinExistence type="inferred from homology"/>
<comment type="catalytic activity">
    <reaction evidence="1 6">
        <text>Cleavage of hydrophobic, N-terminal signal or leader sequences from secreted and periplasmic proteins.</text>
        <dbReference type="EC" id="3.4.21.89"/>
    </reaction>
</comment>
<feature type="domain" description="Peptidase S26" evidence="7">
    <location>
        <begin position="62"/>
        <end position="301"/>
    </location>
</feature>
<dbReference type="Pfam" id="PF10502">
    <property type="entry name" value="Peptidase_S26"/>
    <property type="match status" value="1"/>
</dbReference>
<reference evidence="8 9" key="1">
    <citation type="submission" date="2022-11" db="EMBL/GenBank/DDBJ databases">
        <title>Haliovirga abyssi gen. nov., sp. nov., a mesophilic fermentative bacterium isolated from the Iheya North hydrothermal field and the proposal of Haliovirgaceae fam. nov.</title>
        <authorList>
            <person name="Miyazaki U."/>
            <person name="Tame A."/>
            <person name="Miyazaki J."/>
            <person name="Takai K."/>
            <person name="Sawayama S."/>
            <person name="Kitajima M."/>
            <person name="Okamoto A."/>
            <person name="Nakagawa S."/>
        </authorList>
    </citation>
    <scope>NUCLEOTIDE SEQUENCE [LARGE SCALE GENOMIC DNA]</scope>
    <source>
        <strain evidence="8 9">IC12</strain>
    </source>
</reference>
<organism evidence="8 9">
    <name type="scientific">Haliovirga abyssi</name>
    <dbReference type="NCBI Taxonomy" id="2996794"/>
    <lineage>
        <taxon>Bacteria</taxon>
        <taxon>Fusobacteriati</taxon>
        <taxon>Fusobacteriota</taxon>
        <taxon>Fusobacteriia</taxon>
        <taxon>Fusobacteriales</taxon>
        <taxon>Haliovirgaceae</taxon>
        <taxon>Haliovirga</taxon>
    </lineage>
</organism>
<dbReference type="InterPro" id="IPR000223">
    <property type="entry name" value="Pept_S26A_signal_pept_1"/>
</dbReference>
<feature type="transmembrane region" description="Helical" evidence="6">
    <location>
        <begin position="6"/>
        <end position="23"/>
    </location>
</feature>
<dbReference type="AlphaFoldDB" id="A0AAU9D844"/>
<dbReference type="Proteomes" id="UP001321582">
    <property type="component" value="Chromosome"/>
</dbReference>
<dbReference type="InterPro" id="IPR019533">
    <property type="entry name" value="Peptidase_S26"/>
</dbReference>
<keyword evidence="4 6" id="KW-0378">Hydrolase</keyword>
<feature type="active site" evidence="5">
    <location>
        <position position="92"/>
    </location>
</feature>
<evidence type="ECO:0000256" key="3">
    <source>
        <dbReference type="ARBA" id="ARBA00013208"/>
    </source>
</evidence>
<dbReference type="KEGG" id="haby:HLVA_03150"/>
<dbReference type="PANTHER" id="PTHR43390:SF1">
    <property type="entry name" value="CHLOROPLAST PROCESSING PEPTIDASE"/>
    <property type="match status" value="1"/>
</dbReference>
<dbReference type="GO" id="GO:0006465">
    <property type="term" value="P:signal peptide processing"/>
    <property type="evidence" value="ECO:0007669"/>
    <property type="project" value="InterPro"/>
</dbReference>
<evidence type="ECO:0000313" key="8">
    <source>
        <dbReference type="EMBL" id="BDU49746.1"/>
    </source>
</evidence>
<dbReference type="EC" id="3.4.21.89" evidence="3 6"/>
<keyword evidence="9" id="KW-1185">Reference proteome</keyword>